<keyword evidence="13" id="KW-1185">Reference proteome</keyword>
<proteinExistence type="predicted"/>
<sequence length="259" mass="29963">MENEIGFKFFFWFGTGVMLLSVLTVVLFVLLHHNKVAKIKRKESDNLLRISLESEKKERKRIASDLHDGISGDLHAIHNYITILQNREDDNERMALFKEIETILCTTIQNIQGISYNLMPPMLESQGLVPTLQSYFDRIRRWNRISFSEQYDHIPIEIPAADAYELYRIVQELVANVIKHGEASHIHFAITKNKGQIVFELVDNGKIFEFFKSLQQPRGMGLKNIKSRISQIRGTLIQAPSTSGNRIKIHYYVTDSDSR</sequence>
<name>A0A3D9C9Y9_9FLAO</name>
<dbReference type="GO" id="GO:0046983">
    <property type="term" value="F:protein dimerization activity"/>
    <property type="evidence" value="ECO:0007669"/>
    <property type="project" value="InterPro"/>
</dbReference>
<keyword evidence="3" id="KW-0597">Phosphoprotein</keyword>
<dbReference type="Gene3D" id="3.30.565.10">
    <property type="entry name" value="Histidine kinase-like ATPase, C-terminal domain"/>
    <property type="match status" value="1"/>
</dbReference>
<evidence type="ECO:0000259" key="10">
    <source>
        <dbReference type="Pfam" id="PF02518"/>
    </source>
</evidence>
<dbReference type="SUPFAM" id="SSF55874">
    <property type="entry name" value="ATPase domain of HSP90 chaperone/DNA topoisomerase II/histidine kinase"/>
    <property type="match status" value="1"/>
</dbReference>
<keyword evidence="8" id="KW-0902">Two-component regulatory system</keyword>
<evidence type="ECO:0000256" key="2">
    <source>
        <dbReference type="ARBA" id="ARBA00012438"/>
    </source>
</evidence>
<dbReference type="GO" id="GO:0005524">
    <property type="term" value="F:ATP binding"/>
    <property type="evidence" value="ECO:0007669"/>
    <property type="project" value="UniProtKB-KW"/>
</dbReference>
<dbReference type="Gene3D" id="1.20.5.1930">
    <property type="match status" value="1"/>
</dbReference>
<dbReference type="PANTHER" id="PTHR24421">
    <property type="entry name" value="NITRATE/NITRITE SENSOR PROTEIN NARX-RELATED"/>
    <property type="match status" value="1"/>
</dbReference>
<dbReference type="PANTHER" id="PTHR24421:SF10">
    <property type="entry name" value="NITRATE_NITRITE SENSOR PROTEIN NARQ"/>
    <property type="match status" value="1"/>
</dbReference>
<dbReference type="InterPro" id="IPR011712">
    <property type="entry name" value="Sig_transdc_His_kin_sub3_dim/P"/>
</dbReference>
<evidence type="ECO:0000313" key="12">
    <source>
        <dbReference type="EMBL" id="REC62292.1"/>
    </source>
</evidence>
<feature type="domain" description="Signal transduction histidine kinase subgroup 3 dimerisation and phosphoacceptor" evidence="11">
    <location>
        <begin position="58"/>
        <end position="121"/>
    </location>
</feature>
<dbReference type="RefSeq" id="WP_115970864.1">
    <property type="nucleotide sequence ID" value="NZ_QNVT01000009.1"/>
</dbReference>
<dbReference type="CDD" id="cd16917">
    <property type="entry name" value="HATPase_UhpB-NarQ-NarX-like"/>
    <property type="match status" value="1"/>
</dbReference>
<evidence type="ECO:0000256" key="7">
    <source>
        <dbReference type="ARBA" id="ARBA00022840"/>
    </source>
</evidence>
<dbReference type="InterPro" id="IPR003594">
    <property type="entry name" value="HATPase_dom"/>
</dbReference>
<evidence type="ECO:0000256" key="3">
    <source>
        <dbReference type="ARBA" id="ARBA00022553"/>
    </source>
</evidence>
<dbReference type="EMBL" id="QNVT01000009">
    <property type="protein sequence ID" value="REC62292.1"/>
    <property type="molecule type" value="Genomic_DNA"/>
</dbReference>
<dbReference type="Pfam" id="PF02518">
    <property type="entry name" value="HATPase_c"/>
    <property type="match status" value="1"/>
</dbReference>
<evidence type="ECO:0000259" key="11">
    <source>
        <dbReference type="Pfam" id="PF07730"/>
    </source>
</evidence>
<keyword evidence="6" id="KW-0418">Kinase</keyword>
<dbReference type="Pfam" id="PF07730">
    <property type="entry name" value="HisKA_3"/>
    <property type="match status" value="1"/>
</dbReference>
<evidence type="ECO:0000256" key="8">
    <source>
        <dbReference type="ARBA" id="ARBA00023012"/>
    </source>
</evidence>
<keyword evidence="4" id="KW-0808">Transferase</keyword>
<comment type="catalytic activity">
    <reaction evidence="1">
        <text>ATP + protein L-histidine = ADP + protein N-phospho-L-histidine.</text>
        <dbReference type="EC" id="2.7.13.3"/>
    </reaction>
</comment>
<dbReference type="InterPro" id="IPR050482">
    <property type="entry name" value="Sensor_HK_TwoCompSys"/>
</dbReference>
<evidence type="ECO:0000313" key="13">
    <source>
        <dbReference type="Proteomes" id="UP000256686"/>
    </source>
</evidence>
<dbReference type="InterPro" id="IPR036890">
    <property type="entry name" value="HATPase_C_sf"/>
</dbReference>
<comment type="caution">
    <text evidence="12">The sequence shown here is derived from an EMBL/GenBank/DDBJ whole genome shotgun (WGS) entry which is preliminary data.</text>
</comment>
<keyword evidence="9" id="KW-0472">Membrane</keyword>
<feature type="transmembrane region" description="Helical" evidence="9">
    <location>
        <begin position="12"/>
        <end position="31"/>
    </location>
</feature>
<evidence type="ECO:0000256" key="6">
    <source>
        <dbReference type="ARBA" id="ARBA00022777"/>
    </source>
</evidence>
<keyword evidence="9" id="KW-0812">Transmembrane</keyword>
<dbReference type="GO" id="GO:0000155">
    <property type="term" value="F:phosphorelay sensor kinase activity"/>
    <property type="evidence" value="ECO:0007669"/>
    <property type="project" value="InterPro"/>
</dbReference>
<feature type="domain" description="Histidine kinase/HSP90-like ATPase" evidence="10">
    <location>
        <begin position="162"/>
        <end position="249"/>
    </location>
</feature>
<gene>
    <name evidence="12" type="ORF">DRF65_11300</name>
</gene>
<evidence type="ECO:0000256" key="4">
    <source>
        <dbReference type="ARBA" id="ARBA00022679"/>
    </source>
</evidence>
<evidence type="ECO:0000256" key="5">
    <source>
        <dbReference type="ARBA" id="ARBA00022741"/>
    </source>
</evidence>
<organism evidence="12 13">
    <name type="scientific">Chryseobacterium pennae</name>
    <dbReference type="NCBI Taxonomy" id="2258962"/>
    <lineage>
        <taxon>Bacteria</taxon>
        <taxon>Pseudomonadati</taxon>
        <taxon>Bacteroidota</taxon>
        <taxon>Flavobacteriia</taxon>
        <taxon>Flavobacteriales</taxon>
        <taxon>Weeksellaceae</taxon>
        <taxon>Chryseobacterium group</taxon>
        <taxon>Chryseobacterium</taxon>
    </lineage>
</organism>
<keyword evidence="9" id="KW-1133">Transmembrane helix</keyword>
<keyword evidence="7" id="KW-0067">ATP-binding</keyword>
<dbReference type="GO" id="GO:0016020">
    <property type="term" value="C:membrane"/>
    <property type="evidence" value="ECO:0007669"/>
    <property type="project" value="InterPro"/>
</dbReference>
<evidence type="ECO:0000256" key="1">
    <source>
        <dbReference type="ARBA" id="ARBA00000085"/>
    </source>
</evidence>
<dbReference type="EC" id="2.7.13.3" evidence="2"/>
<accession>A0A3D9C9Y9</accession>
<dbReference type="Proteomes" id="UP000256686">
    <property type="component" value="Unassembled WGS sequence"/>
</dbReference>
<protein>
    <recommendedName>
        <fullName evidence="2">histidine kinase</fullName>
        <ecNumber evidence="2">2.7.13.3</ecNumber>
    </recommendedName>
</protein>
<evidence type="ECO:0000256" key="9">
    <source>
        <dbReference type="SAM" id="Phobius"/>
    </source>
</evidence>
<keyword evidence="5" id="KW-0547">Nucleotide-binding</keyword>
<reference evidence="13" key="1">
    <citation type="submission" date="2018-06" db="EMBL/GenBank/DDBJ databases">
        <authorList>
            <person name="Lum Nde A."/>
            <person name="Hugo C."/>
        </authorList>
    </citation>
    <scope>NUCLEOTIDE SEQUENCE [LARGE SCALE GENOMIC DNA]</scope>
    <source>
        <strain evidence="13">1_F178</strain>
    </source>
</reference>
<dbReference type="AlphaFoldDB" id="A0A3D9C9Y9"/>